<evidence type="ECO:0000256" key="1">
    <source>
        <dbReference type="ARBA" id="ARBA00022801"/>
    </source>
</evidence>
<sequence length="551" mass="59662">SVDRLSCPSPSCPAQKHTESRIFQPLTPQGISRHLHPARNLPLGLTLAFGLDHRLSQPAGPAAAHVCTTSIAYARTLTKRLYLALFFPLCPRSLFTPSCFAAQAAQTDAPQAFPFLPYHPIRVYKVVSTYAELQFNKLMRLVPLFGHFARFQLTNSKKTDVVKNVGYGSRGKSLDIYIGSPTTATASSNSEAHGSDDDAESDHTVESNGSPVIVYVYGGSWDSGHKSMLMPMAQNLASQGYVVVVPDYTLYPKAKIEDMVRDVQDAVVWTTQNATRYGGDPGNIYLMGSGSGAHVASLAIMHDAVQQLGGIPGPSVESDTTPVIELPSWPDTPVTHLGSGKSGLLKERVHGLILFSGVFDITFYYAYLHKRGIEEVSAMPRVMHQSPNNYLACSPSWILANATTSLAMPELLGQVLPKSILIIHGDNDRLVPSHSSQTLFDLLCAAEIQNIKFKLYTGQSHLDPAIDLILPSNAITAALLSDIADVVRPNNGHGDTGSGTGSSTPNGLLDEEELLKVLRQQPQSHQQHLDLHSKNLTASLLRRNPNTAVSC</sequence>
<dbReference type="SUPFAM" id="SSF53474">
    <property type="entry name" value="alpha/beta-Hydrolases"/>
    <property type="match status" value="1"/>
</dbReference>
<dbReference type="InterPro" id="IPR050300">
    <property type="entry name" value="GDXG_lipolytic_enzyme"/>
</dbReference>
<reference evidence="4" key="1">
    <citation type="journal article" date="2020" name="Fungal Divers.">
        <title>Resolving the Mortierellaceae phylogeny through synthesis of multi-gene phylogenetics and phylogenomics.</title>
        <authorList>
            <person name="Vandepol N."/>
            <person name="Liber J."/>
            <person name="Desiro A."/>
            <person name="Na H."/>
            <person name="Kennedy M."/>
            <person name="Barry K."/>
            <person name="Grigoriev I.V."/>
            <person name="Miller A.N."/>
            <person name="O'Donnell K."/>
            <person name="Stajich J.E."/>
            <person name="Bonito G."/>
        </authorList>
    </citation>
    <scope>NUCLEOTIDE SEQUENCE</scope>
    <source>
        <strain evidence="4">KOD1015</strain>
    </source>
</reference>
<evidence type="ECO:0000259" key="3">
    <source>
        <dbReference type="Pfam" id="PF20434"/>
    </source>
</evidence>
<feature type="domain" description="BD-FAE-like" evidence="3">
    <location>
        <begin position="207"/>
        <end position="308"/>
    </location>
</feature>
<dbReference type="AlphaFoldDB" id="A0A9P6FP75"/>
<dbReference type="OrthoDB" id="6495301at2759"/>
<name>A0A9P6FP75_9FUNG</name>
<dbReference type="InterPro" id="IPR049492">
    <property type="entry name" value="BD-FAE-like_dom"/>
</dbReference>
<evidence type="ECO:0000313" key="5">
    <source>
        <dbReference type="Proteomes" id="UP000780801"/>
    </source>
</evidence>
<dbReference type="PANTHER" id="PTHR48081">
    <property type="entry name" value="AB HYDROLASE SUPERFAMILY PROTEIN C4A8.06C"/>
    <property type="match status" value="1"/>
</dbReference>
<dbReference type="EMBL" id="JAABOA010003222">
    <property type="protein sequence ID" value="KAF9578894.1"/>
    <property type="molecule type" value="Genomic_DNA"/>
</dbReference>
<dbReference type="Gene3D" id="3.40.50.1820">
    <property type="entry name" value="alpha/beta hydrolase"/>
    <property type="match status" value="1"/>
</dbReference>
<comment type="caution">
    <text evidence="4">The sequence shown here is derived from an EMBL/GenBank/DDBJ whole genome shotgun (WGS) entry which is preliminary data.</text>
</comment>
<keyword evidence="1" id="KW-0378">Hydrolase</keyword>
<feature type="region of interest" description="Disordered" evidence="2">
    <location>
        <begin position="185"/>
        <end position="206"/>
    </location>
</feature>
<dbReference type="InterPro" id="IPR029058">
    <property type="entry name" value="AB_hydrolase_fold"/>
</dbReference>
<dbReference type="Proteomes" id="UP000780801">
    <property type="component" value="Unassembled WGS sequence"/>
</dbReference>
<evidence type="ECO:0000313" key="4">
    <source>
        <dbReference type="EMBL" id="KAF9578894.1"/>
    </source>
</evidence>
<feature type="non-terminal residue" evidence="4">
    <location>
        <position position="551"/>
    </location>
</feature>
<protein>
    <recommendedName>
        <fullName evidence="3">BD-FAE-like domain-containing protein</fullName>
    </recommendedName>
</protein>
<feature type="compositionally biased region" description="Basic and acidic residues" evidence="2">
    <location>
        <begin position="193"/>
        <end position="205"/>
    </location>
</feature>
<dbReference type="GO" id="GO:0004061">
    <property type="term" value="F:arylformamidase activity"/>
    <property type="evidence" value="ECO:0007669"/>
    <property type="project" value="TreeGrafter"/>
</dbReference>
<organism evidence="4 5">
    <name type="scientific">Lunasporangiospora selenospora</name>
    <dbReference type="NCBI Taxonomy" id="979761"/>
    <lineage>
        <taxon>Eukaryota</taxon>
        <taxon>Fungi</taxon>
        <taxon>Fungi incertae sedis</taxon>
        <taxon>Mucoromycota</taxon>
        <taxon>Mortierellomycotina</taxon>
        <taxon>Mortierellomycetes</taxon>
        <taxon>Mortierellales</taxon>
        <taxon>Mortierellaceae</taxon>
        <taxon>Lunasporangiospora</taxon>
    </lineage>
</organism>
<dbReference type="PANTHER" id="PTHR48081:SF33">
    <property type="entry name" value="KYNURENINE FORMAMIDASE"/>
    <property type="match status" value="1"/>
</dbReference>
<proteinExistence type="predicted"/>
<keyword evidence="5" id="KW-1185">Reference proteome</keyword>
<dbReference type="Pfam" id="PF20434">
    <property type="entry name" value="BD-FAE"/>
    <property type="match status" value="1"/>
</dbReference>
<gene>
    <name evidence="4" type="ORF">BGW38_005089</name>
</gene>
<evidence type="ECO:0000256" key="2">
    <source>
        <dbReference type="SAM" id="MobiDB-lite"/>
    </source>
</evidence>
<accession>A0A9P6FP75</accession>